<feature type="compositionally biased region" description="Basic and acidic residues" evidence="1">
    <location>
        <begin position="111"/>
        <end position="129"/>
    </location>
</feature>
<organism evidence="2 3">
    <name type="scientific">Candidatus Omnitrophus magneticus</name>
    <dbReference type="NCBI Taxonomy" id="1609969"/>
    <lineage>
        <taxon>Bacteria</taxon>
        <taxon>Pseudomonadati</taxon>
        <taxon>Candidatus Omnitrophota</taxon>
        <taxon>Candidatus Omnitrophus</taxon>
    </lineage>
</organism>
<sequence>MENEKSEQQEKNMEDRKCKICSKSFVPNKYRPNQEICSSLECQYQRQLMNMREWRTANPNYFKYKEAHDDTWKQSCRERSLDWRKKHRDYLQLYREANKERHRTYMREYMRQYRQKQKEGENTEPEKPETPPAGTQ</sequence>
<dbReference type="EMBL" id="JYNY01000578">
    <property type="protein sequence ID" value="KJJ83448.1"/>
    <property type="molecule type" value="Genomic_DNA"/>
</dbReference>
<feature type="region of interest" description="Disordered" evidence="1">
    <location>
        <begin position="111"/>
        <end position="136"/>
    </location>
</feature>
<comment type="caution">
    <text evidence="2">The sequence shown here is derived from an EMBL/GenBank/DDBJ whole genome shotgun (WGS) entry which is preliminary data.</text>
</comment>
<evidence type="ECO:0000313" key="3">
    <source>
        <dbReference type="Proteomes" id="UP000033428"/>
    </source>
</evidence>
<dbReference type="Proteomes" id="UP000033428">
    <property type="component" value="Unassembled WGS sequence"/>
</dbReference>
<proteinExistence type="predicted"/>
<dbReference type="AlphaFoldDB" id="A0A0F0CJG1"/>
<accession>A0A0F0CJG1</accession>
<protein>
    <submittedName>
        <fullName evidence="2">Uncharacterized protein</fullName>
    </submittedName>
</protein>
<reference evidence="2 3" key="1">
    <citation type="submission" date="2015-02" db="EMBL/GenBank/DDBJ databases">
        <title>Single-cell genomics of uncultivated deep-branching MTB reveals a conserved set of magnetosome genes.</title>
        <authorList>
            <person name="Kolinko S."/>
            <person name="Richter M."/>
            <person name="Glockner F.O."/>
            <person name="Brachmann A."/>
            <person name="Schuler D."/>
        </authorList>
    </citation>
    <scope>NUCLEOTIDE SEQUENCE [LARGE SCALE GENOMIC DNA]</scope>
    <source>
        <strain evidence="2">SKK-01</strain>
    </source>
</reference>
<evidence type="ECO:0000256" key="1">
    <source>
        <dbReference type="SAM" id="MobiDB-lite"/>
    </source>
</evidence>
<evidence type="ECO:0000313" key="2">
    <source>
        <dbReference type="EMBL" id="KJJ83448.1"/>
    </source>
</evidence>
<name>A0A0F0CJG1_9BACT</name>
<gene>
    <name evidence="2" type="ORF">OMAG_002681</name>
</gene>
<keyword evidence="3" id="KW-1185">Reference proteome</keyword>